<accession>A0A1M6V6B7</accession>
<evidence type="ECO:0000313" key="2">
    <source>
        <dbReference type="EMBL" id="SEC59819.1"/>
    </source>
</evidence>
<dbReference type="EMBL" id="FNTI01000001">
    <property type="protein sequence ID" value="SEC59819.1"/>
    <property type="molecule type" value="Genomic_DNA"/>
</dbReference>
<dbReference type="InterPro" id="IPR037401">
    <property type="entry name" value="SnoaL-like"/>
</dbReference>
<dbReference type="Pfam" id="PF12680">
    <property type="entry name" value="SnoaL_2"/>
    <property type="match status" value="1"/>
</dbReference>
<evidence type="ECO:0000259" key="1">
    <source>
        <dbReference type="Pfam" id="PF12680"/>
    </source>
</evidence>
<dbReference type="InterPro" id="IPR032710">
    <property type="entry name" value="NTF2-like_dom_sf"/>
</dbReference>
<name>A0A1M6V6B7_9BRAD</name>
<reference evidence="2 3" key="1">
    <citation type="submission" date="2016-10" db="EMBL/GenBank/DDBJ databases">
        <authorList>
            <person name="de Groot N.N."/>
        </authorList>
    </citation>
    <scope>NUCLEOTIDE SEQUENCE [LARGE SCALE GENOMIC DNA]</scope>
    <source>
        <strain evidence="2 3">GAS522</strain>
    </source>
</reference>
<dbReference type="PANTHER" id="PTHR41252">
    <property type="entry name" value="BLR2505 PROTEIN"/>
    <property type="match status" value="1"/>
</dbReference>
<dbReference type="AlphaFoldDB" id="A0A1M6V6B7"/>
<dbReference type="Proteomes" id="UP000183208">
    <property type="component" value="Unassembled WGS sequence"/>
</dbReference>
<sequence>MSTEENVKLVKNFFAAMGSSNARDLLALAAEDIEWIIPGEGWPLAGTHRGHAELAAVLKKASEEVETQYPKPPEFVAQGDRVMVVGVATGKIKATNRPFKDEWVFDITIRDGKVAHIQEYIDTQALARASQIDART</sequence>
<protein>
    <recommendedName>
        <fullName evidence="1">SnoaL-like domain-containing protein</fullName>
    </recommendedName>
</protein>
<dbReference type="Gene3D" id="3.10.450.50">
    <property type="match status" value="1"/>
</dbReference>
<dbReference type="PANTHER" id="PTHR41252:SF1">
    <property type="entry name" value="BLR2505 PROTEIN"/>
    <property type="match status" value="1"/>
</dbReference>
<dbReference type="SUPFAM" id="SSF54427">
    <property type="entry name" value="NTF2-like"/>
    <property type="match status" value="1"/>
</dbReference>
<dbReference type="OrthoDB" id="5733507at2"/>
<gene>
    <name evidence="2" type="ORF">SAMN05444171_1812</name>
</gene>
<feature type="domain" description="SnoaL-like" evidence="1">
    <location>
        <begin position="10"/>
        <end position="116"/>
    </location>
</feature>
<organism evidence="2 3">
    <name type="scientific">Bradyrhizobium lablabi</name>
    <dbReference type="NCBI Taxonomy" id="722472"/>
    <lineage>
        <taxon>Bacteria</taxon>
        <taxon>Pseudomonadati</taxon>
        <taxon>Pseudomonadota</taxon>
        <taxon>Alphaproteobacteria</taxon>
        <taxon>Hyphomicrobiales</taxon>
        <taxon>Nitrobacteraceae</taxon>
        <taxon>Bradyrhizobium</taxon>
    </lineage>
</organism>
<dbReference type="RefSeq" id="WP_074817942.1">
    <property type="nucleotide sequence ID" value="NZ_FNTI01000001.1"/>
</dbReference>
<proteinExistence type="predicted"/>
<evidence type="ECO:0000313" key="3">
    <source>
        <dbReference type="Proteomes" id="UP000183208"/>
    </source>
</evidence>